<evidence type="ECO:0000256" key="4">
    <source>
        <dbReference type="ARBA" id="ARBA00023136"/>
    </source>
</evidence>
<feature type="compositionally biased region" description="Polar residues" evidence="6">
    <location>
        <begin position="55"/>
        <end position="65"/>
    </location>
</feature>
<keyword evidence="4 5" id="KW-0472">Membrane</keyword>
<comment type="caution">
    <text evidence="7">The sequence shown here is derived from an EMBL/GenBank/DDBJ whole genome shotgun (WGS) entry which is preliminary data.</text>
</comment>
<feature type="region of interest" description="Disordered" evidence="6">
    <location>
        <begin position="49"/>
        <end position="84"/>
    </location>
</feature>
<protein>
    <submittedName>
        <fullName evidence="7">Uncharacterized protein</fullName>
    </submittedName>
</protein>
<feature type="transmembrane region" description="Helical" evidence="5">
    <location>
        <begin position="192"/>
        <end position="212"/>
    </location>
</feature>
<evidence type="ECO:0000256" key="6">
    <source>
        <dbReference type="SAM" id="MobiDB-lite"/>
    </source>
</evidence>
<dbReference type="PANTHER" id="PTHR23291:SF112">
    <property type="entry name" value="GROWTH HORMONE-INDUCIBLE TRANSMEMBRANE PROTEIN"/>
    <property type="match status" value="1"/>
</dbReference>
<feature type="transmembrane region" description="Helical" evidence="5">
    <location>
        <begin position="224"/>
        <end position="243"/>
    </location>
</feature>
<sequence length="313" mass="33600">MSFLCSSSSLLLRRRGLAVGVKAPLEWQCTRRAFSSRFSNARKKKVELLEKEPEQQNAPNATGSYFQQPQQGAAPSSAFPSYADQRDQRTGTTYDNLTTGAVEHMRKVYGTLATGVGIAAGASLLTLGTPLMAMHPMIPGLAAIVPLMGIMYTSKHTMSSTARAGLFAAFTGLSGVAMAPLIGLALKMSPVLVPQALLITTGIFGAMTALSLMAKPGATLRWGVPLGGGLLVLMALGIGSMFVPVTSAWYPLLHSVQLYGGLALFTAYVAYDTQKMIDEYEMGEDDHIKHATDLFIDFKVIFTRILALLMNRD</sequence>
<dbReference type="Pfam" id="PF01027">
    <property type="entry name" value="Bax1-I"/>
    <property type="match status" value="1"/>
</dbReference>
<dbReference type="Proteomes" id="UP001515480">
    <property type="component" value="Unassembled WGS sequence"/>
</dbReference>
<reference evidence="7 8" key="1">
    <citation type="journal article" date="2024" name="Science">
        <title>Giant polyketide synthase enzymes in the biosynthesis of giant marine polyether toxins.</title>
        <authorList>
            <person name="Fallon T.R."/>
            <person name="Shende V.V."/>
            <person name="Wierzbicki I.H."/>
            <person name="Pendleton A.L."/>
            <person name="Watervoot N.F."/>
            <person name="Auber R.P."/>
            <person name="Gonzalez D.J."/>
            <person name="Wisecaver J.H."/>
            <person name="Moore B.S."/>
        </authorList>
    </citation>
    <scope>NUCLEOTIDE SEQUENCE [LARGE SCALE GENOMIC DNA]</scope>
    <source>
        <strain evidence="7 8">12B1</strain>
    </source>
</reference>
<dbReference type="PANTHER" id="PTHR23291">
    <property type="entry name" value="BAX INHIBITOR-RELATED"/>
    <property type="match status" value="1"/>
</dbReference>
<dbReference type="InterPro" id="IPR006214">
    <property type="entry name" value="Bax_inhibitor_1-related"/>
</dbReference>
<organism evidence="7 8">
    <name type="scientific">Prymnesium parvum</name>
    <name type="common">Toxic golden alga</name>
    <dbReference type="NCBI Taxonomy" id="97485"/>
    <lineage>
        <taxon>Eukaryota</taxon>
        <taxon>Haptista</taxon>
        <taxon>Haptophyta</taxon>
        <taxon>Prymnesiophyceae</taxon>
        <taxon>Prymnesiales</taxon>
        <taxon>Prymnesiaceae</taxon>
        <taxon>Prymnesium</taxon>
    </lineage>
</organism>
<keyword evidence="8" id="KW-1185">Reference proteome</keyword>
<gene>
    <name evidence="7" type="ORF">AB1Y20_016039</name>
</gene>
<evidence type="ECO:0000313" key="7">
    <source>
        <dbReference type="EMBL" id="KAL1527369.1"/>
    </source>
</evidence>
<evidence type="ECO:0000256" key="5">
    <source>
        <dbReference type="RuleBase" id="RU004379"/>
    </source>
</evidence>
<feature type="transmembrane region" description="Helical" evidence="5">
    <location>
        <begin position="249"/>
        <end position="271"/>
    </location>
</feature>
<dbReference type="EMBL" id="JBGBPQ010000003">
    <property type="protein sequence ID" value="KAL1527369.1"/>
    <property type="molecule type" value="Genomic_DNA"/>
</dbReference>
<dbReference type="GO" id="GO:0005743">
    <property type="term" value="C:mitochondrial inner membrane"/>
    <property type="evidence" value="ECO:0007669"/>
    <property type="project" value="TreeGrafter"/>
</dbReference>
<proteinExistence type="inferred from homology"/>
<feature type="compositionally biased region" description="Low complexity" evidence="6">
    <location>
        <begin position="66"/>
        <end position="81"/>
    </location>
</feature>
<comment type="similarity">
    <text evidence="5">Belongs to the BI1 family.</text>
</comment>
<keyword evidence="2 5" id="KW-0812">Transmembrane</keyword>
<keyword evidence="3 5" id="KW-1133">Transmembrane helix</keyword>
<feature type="transmembrane region" description="Helical" evidence="5">
    <location>
        <begin position="164"/>
        <end position="186"/>
    </location>
</feature>
<name>A0AB34JYE5_PRYPA</name>
<feature type="transmembrane region" description="Helical" evidence="5">
    <location>
        <begin position="133"/>
        <end position="152"/>
    </location>
</feature>
<evidence type="ECO:0000313" key="8">
    <source>
        <dbReference type="Proteomes" id="UP001515480"/>
    </source>
</evidence>
<dbReference type="AlphaFoldDB" id="A0AB34JYE5"/>
<accession>A0AB34JYE5</accession>
<evidence type="ECO:0000256" key="3">
    <source>
        <dbReference type="ARBA" id="ARBA00022989"/>
    </source>
</evidence>
<evidence type="ECO:0000256" key="1">
    <source>
        <dbReference type="ARBA" id="ARBA00004141"/>
    </source>
</evidence>
<feature type="transmembrane region" description="Helical" evidence="5">
    <location>
        <begin position="108"/>
        <end position="127"/>
    </location>
</feature>
<comment type="subcellular location">
    <subcellularLocation>
        <location evidence="1">Membrane</location>
        <topology evidence="1">Multi-pass membrane protein</topology>
    </subcellularLocation>
</comment>
<evidence type="ECO:0000256" key="2">
    <source>
        <dbReference type="ARBA" id="ARBA00022692"/>
    </source>
</evidence>